<evidence type="ECO:0000256" key="2">
    <source>
        <dbReference type="PROSITE-ProRule" id="PRU00176"/>
    </source>
</evidence>
<sequence length="339" mass="38580">MLRFRHQPDDSPVYRAEPSERVLIWNLSYLVSEKELYTYLKDFGAIWVIIPVQSLYGFRKNRPHPLGIAYAEFETKEKATYAIDHLFNQIYKGRPLKVRYHQPYVPRQKTRKNSKEICPVGRGIELDSTESDLAQPVTVVDDSSQPLELTDEELVAPAMAPSKLNVKRKAVSTETVYCKILPEGTTDLHLRQHFKAFRPKEIWIFKSSPTRSKMCFGSKRQSFTSALITLETEESLKKVAKIMSKKKLLDNKVIVRPAYLTKIEEVRRIAEQEELDSAIQNIQQGILPVSTSSESVNLQTPIEPASVPLVSDEIIVDYEPRIGNAVVVSEEGPTSFVST</sequence>
<dbReference type="PROSITE" id="PS50102">
    <property type="entry name" value="RRM"/>
    <property type="match status" value="1"/>
</dbReference>
<reference evidence="4 5" key="1">
    <citation type="submission" date="2017-04" db="EMBL/GenBank/DDBJ databases">
        <authorList>
            <person name="Afonso C.L."/>
            <person name="Miller P.J."/>
            <person name="Scott M.A."/>
            <person name="Spackman E."/>
            <person name="Goraichik I."/>
            <person name="Dimitrov K.M."/>
            <person name="Suarez D.L."/>
            <person name="Swayne D.E."/>
        </authorList>
    </citation>
    <scope>NUCLEOTIDE SEQUENCE [LARGE SCALE GENOMIC DNA]</scope>
</reference>
<evidence type="ECO:0000256" key="1">
    <source>
        <dbReference type="ARBA" id="ARBA00022884"/>
    </source>
</evidence>
<dbReference type="Proteomes" id="UP000196158">
    <property type="component" value="Unassembled WGS sequence"/>
</dbReference>
<protein>
    <recommendedName>
        <fullName evidence="3">RRM domain-containing protein</fullName>
    </recommendedName>
</protein>
<dbReference type="GO" id="GO:0003729">
    <property type="term" value="F:mRNA binding"/>
    <property type="evidence" value="ECO:0007669"/>
    <property type="project" value="TreeGrafter"/>
</dbReference>
<dbReference type="OrthoDB" id="439808at2759"/>
<evidence type="ECO:0000313" key="5">
    <source>
        <dbReference type="Proteomes" id="UP000196158"/>
    </source>
</evidence>
<dbReference type="GO" id="GO:0005737">
    <property type="term" value="C:cytoplasm"/>
    <property type="evidence" value="ECO:0007669"/>
    <property type="project" value="TreeGrafter"/>
</dbReference>
<dbReference type="InterPro" id="IPR035979">
    <property type="entry name" value="RBD_domain_sf"/>
</dbReference>
<dbReference type="EMBL" id="FXLY01000004">
    <property type="protein sequence ID" value="SMN19967.1"/>
    <property type="molecule type" value="Genomic_DNA"/>
</dbReference>
<feature type="domain" description="RRM" evidence="3">
    <location>
        <begin position="20"/>
        <end position="103"/>
    </location>
</feature>
<dbReference type="InterPro" id="IPR012677">
    <property type="entry name" value="Nucleotide-bd_a/b_plait_sf"/>
</dbReference>
<keyword evidence="5" id="KW-1185">Reference proteome</keyword>
<dbReference type="PANTHER" id="PTHR23003:SF54">
    <property type="entry name" value="REGULATOR OF RDNA TRANSCRIPTION PROTEIN 5"/>
    <property type="match status" value="1"/>
</dbReference>
<dbReference type="SUPFAM" id="SSF54928">
    <property type="entry name" value="RNA-binding domain, RBD"/>
    <property type="match status" value="2"/>
</dbReference>
<organism evidence="4 5">
    <name type="scientific">Maudiozyma saulgeensis</name>
    <dbReference type="NCBI Taxonomy" id="1789683"/>
    <lineage>
        <taxon>Eukaryota</taxon>
        <taxon>Fungi</taxon>
        <taxon>Dikarya</taxon>
        <taxon>Ascomycota</taxon>
        <taxon>Saccharomycotina</taxon>
        <taxon>Saccharomycetes</taxon>
        <taxon>Saccharomycetales</taxon>
        <taxon>Saccharomycetaceae</taxon>
        <taxon>Maudiozyma</taxon>
    </lineage>
</organism>
<dbReference type="InterPro" id="IPR000504">
    <property type="entry name" value="RRM_dom"/>
</dbReference>
<proteinExistence type="predicted"/>
<dbReference type="Pfam" id="PF00076">
    <property type="entry name" value="RRM_1"/>
    <property type="match status" value="1"/>
</dbReference>
<keyword evidence="1 2" id="KW-0694">RNA-binding</keyword>
<dbReference type="SMART" id="SM00360">
    <property type="entry name" value="RRM"/>
    <property type="match status" value="2"/>
</dbReference>
<evidence type="ECO:0000313" key="4">
    <source>
        <dbReference type="EMBL" id="SMN19967.1"/>
    </source>
</evidence>
<dbReference type="Gene3D" id="3.30.70.330">
    <property type="match status" value="2"/>
</dbReference>
<dbReference type="GO" id="GO:1990904">
    <property type="term" value="C:ribonucleoprotein complex"/>
    <property type="evidence" value="ECO:0007669"/>
    <property type="project" value="TreeGrafter"/>
</dbReference>
<dbReference type="GO" id="GO:0005634">
    <property type="term" value="C:nucleus"/>
    <property type="evidence" value="ECO:0007669"/>
    <property type="project" value="TreeGrafter"/>
</dbReference>
<gene>
    <name evidence="4" type="ORF">KASA_0O05929G</name>
</gene>
<dbReference type="PANTHER" id="PTHR23003">
    <property type="entry name" value="RNA RECOGNITION MOTIF RRM DOMAIN CONTAINING PROTEIN"/>
    <property type="match status" value="1"/>
</dbReference>
<accession>A0A1X7R2S4</accession>
<dbReference type="AlphaFoldDB" id="A0A1X7R2S4"/>
<dbReference type="STRING" id="1789683.A0A1X7R2S4"/>
<evidence type="ECO:0000259" key="3">
    <source>
        <dbReference type="PROSITE" id="PS50102"/>
    </source>
</evidence>
<dbReference type="InterPro" id="IPR050374">
    <property type="entry name" value="RRT5_SRSF_SR"/>
</dbReference>
<name>A0A1X7R2S4_9SACH</name>